<name>A0A9D4WK86_PEA</name>
<dbReference type="PANTHER" id="PTHR48154:SF1">
    <property type="entry name" value="PROTEIN, PUTATIVE-RELATED"/>
    <property type="match status" value="1"/>
</dbReference>
<dbReference type="Pfam" id="PF24924">
    <property type="entry name" value="DUF7745"/>
    <property type="match status" value="1"/>
</dbReference>
<reference evidence="3 4" key="1">
    <citation type="journal article" date="2022" name="Nat. Genet.">
        <title>Improved pea reference genome and pan-genome highlight genomic features and evolutionary characteristics.</title>
        <authorList>
            <person name="Yang T."/>
            <person name="Liu R."/>
            <person name="Luo Y."/>
            <person name="Hu S."/>
            <person name="Wang D."/>
            <person name="Wang C."/>
            <person name="Pandey M.K."/>
            <person name="Ge S."/>
            <person name="Xu Q."/>
            <person name="Li N."/>
            <person name="Li G."/>
            <person name="Huang Y."/>
            <person name="Saxena R.K."/>
            <person name="Ji Y."/>
            <person name="Li M."/>
            <person name="Yan X."/>
            <person name="He Y."/>
            <person name="Liu Y."/>
            <person name="Wang X."/>
            <person name="Xiang C."/>
            <person name="Varshney R.K."/>
            <person name="Ding H."/>
            <person name="Gao S."/>
            <person name="Zong X."/>
        </authorList>
    </citation>
    <scope>NUCLEOTIDE SEQUENCE [LARGE SCALE GENOMIC DNA]</scope>
    <source>
        <strain evidence="3 4">cv. Zhongwan 6</strain>
    </source>
</reference>
<organism evidence="3 4">
    <name type="scientific">Pisum sativum</name>
    <name type="common">Garden pea</name>
    <name type="synonym">Lathyrus oleraceus</name>
    <dbReference type="NCBI Taxonomy" id="3888"/>
    <lineage>
        <taxon>Eukaryota</taxon>
        <taxon>Viridiplantae</taxon>
        <taxon>Streptophyta</taxon>
        <taxon>Embryophyta</taxon>
        <taxon>Tracheophyta</taxon>
        <taxon>Spermatophyta</taxon>
        <taxon>Magnoliopsida</taxon>
        <taxon>eudicotyledons</taxon>
        <taxon>Gunneridae</taxon>
        <taxon>Pentapetalae</taxon>
        <taxon>rosids</taxon>
        <taxon>fabids</taxon>
        <taxon>Fabales</taxon>
        <taxon>Fabaceae</taxon>
        <taxon>Papilionoideae</taxon>
        <taxon>50 kb inversion clade</taxon>
        <taxon>NPAAA clade</taxon>
        <taxon>Hologalegina</taxon>
        <taxon>IRL clade</taxon>
        <taxon>Fabeae</taxon>
        <taxon>Lathyrus</taxon>
    </lineage>
</organism>
<feature type="domain" description="DUF7745" evidence="2">
    <location>
        <begin position="36"/>
        <end position="143"/>
    </location>
</feature>
<dbReference type="Gramene" id="Psat05G0148100-T1">
    <property type="protein sequence ID" value="KAI5404338.1"/>
    <property type="gene ID" value="KIW84_051481"/>
</dbReference>
<keyword evidence="4" id="KW-1185">Reference proteome</keyword>
<protein>
    <recommendedName>
        <fullName evidence="2">DUF7745 domain-containing protein</fullName>
    </recommendedName>
</protein>
<accession>A0A9D4WK86</accession>
<evidence type="ECO:0000313" key="4">
    <source>
        <dbReference type="Proteomes" id="UP001058974"/>
    </source>
</evidence>
<feature type="region of interest" description="Disordered" evidence="1">
    <location>
        <begin position="1"/>
        <end position="20"/>
    </location>
</feature>
<dbReference type="AlphaFoldDB" id="A0A9D4WK86"/>
<comment type="caution">
    <text evidence="3">The sequence shown here is derived from an EMBL/GenBank/DDBJ whole genome shotgun (WGS) entry which is preliminary data.</text>
</comment>
<evidence type="ECO:0000256" key="1">
    <source>
        <dbReference type="SAM" id="MobiDB-lite"/>
    </source>
</evidence>
<proteinExistence type="predicted"/>
<sequence length="144" mass="15914">MAHVDEGFTSDSLSQDNSSGGTCSFSTTGLPTAHPQWLASHVFKPNANISELANGEWAGTLVSLSRKDISWYHNKLNIEEIIVNCNSFPNVPLIGSKSCISYNPMLSMRHFGYPMLGKPDDEEFEGMVLHDMEAKDLALLHKIM</sequence>
<dbReference type="InterPro" id="IPR056647">
    <property type="entry name" value="DUF7745"/>
</dbReference>
<evidence type="ECO:0000259" key="2">
    <source>
        <dbReference type="Pfam" id="PF24924"/>
    </source>
</evidence>
<gene>
    <name evidence="3" type="ORF">KIW84_051481</name>
</gene>
<dbReference type="Proteomes" id="UP001058974">
    <property type="component" value="Chromosome 5"/>
</dbReference>
<evidence type="ECO:0000313" key="3">
    <source>
        <dbReference type="EMBL" id="KAI5404338.1"/>
    </source>
</evidence>
<dbReference type="EMBL" id="JAMSHJ010000005">
    <property type="protein sequence ID" value="KAI5404338.1"/>
    <property type="molecule type" value="Genomic_DNA"/>
</dbReference>
<dbReference type="PANTHER" id="PTHR48154">
    <property type="entry name" value="PROTEIN, PUTATIVE-RELATED"/>
    <property type="match status" value="1"/>
</dbReference>